<dbReference type="AlphaFoldDB" id="A0A498DBJ9"/>
<comment type="caution">
    <text evidence="7">The sequence shown here is derived from an EMBL/GenBank/DDBJ whole genome shotgun (WGS) entry which is preliminary data.</text>
</comment>
<dbReference type="GO" id="GO:0009254">
    <property type="term" value="P:peptidoglycan turnover"/>
    <property type="evidence" value="ECO:0007669"/>
    <property type="project" value="InterPro"/>
</dbReference>
<organism evidence="7 8">
    <name type="scientific">Oceanobacillus piezotolerans</name>
    <dbReference type="NCBI Taxonomy" id="2448030"/>
    <lineage>
        <taxon>Bacteria</taxon>
        <taxon>Bacillati</taxon>
        <taxon>Bacillota</taxon>
        <taxon>Bacilli</taxon>
        <taxon>Bacillales</taxon>
        <taxon>Bacillaceae</taxon>
        <taxon>Oceanobacillus</taxon>
    </lineage>
</organism>
<name>A0A498DBJ9_9BACI</name>
<dbReference type="SUPFAM" id="SSF50685">
    <property type="entry name" value="Barwin-like endoglucanases"/>
    <property type="match status" value="1"/>
</dbReference>
<evidence type="ECO:0000313" key="8">
    <source>
        <dbReference type="Proteomes" id="UP000270219"/>
    </source>
</evidence>
<keyword evidence="1 4" id="KW-0732">Signal</keyword>
<feature type="chain" id="PRO_5019844060" evidence="4">
    <location>
        <begin position="27"/>
        <end position="426"/>
    </location>
</feature>
<feature type="signal peptide" evidence="4">
    <location>
        <begin position="1"/>
        <end position="26"/>
    </location>
</feature>
<evidence type="ECO:0000259" key="5">
    <source>
        <dbReference type="Pfam" id="PF06725"/>
    </source>
</evidence>
<keyword evidence="2" id="KW-0175">Coiled coil</keyword>
<sequence>MRKLFMVLMAAVLVLGNLLVVNPTNAEDESELKKIQDDRSDIKANLSEAESEIANLVTDLEQMNKELNQLDTELIKNQETIEKTNKDIDNTIAEVQSLEKEIKELEAKIEERFEILKTRVVSYQQTGGHVQYLEVIFGAESFGDFISRVSAVNKITDADAKLMEQQELDKQQVIDNQNKVLVQLDNLNALKAQQDEAVALLEKQKAVAEEKRIGLESKQGELLARISELETKDSNLASLETKIKADIETEKKKAAELAAKKAEEKAQTVKVTKPAETVVASVNTENKQETKQQEETVKETKTTVKEPAKEVKAEKQEKQEKQQKQEKQENKKSFTVTATAYTVDSAGGSGKTATGIDLIKNPNAKVIAVDPSLIPLGTLVHVEGYGYAVAGDTGGAIRGNKIDVFVPTAQAAINWGVRTVKVTIVD</sequence>
<keyword evidence="8" id="KW-1185">Reference proteome</keyword>
<accession>A0A498DBJ9</accession>
<dbReference type="InterPro" id="IPR051933">
    <property type="entry name" value="Resuscitation_pf_RpfB"/>
</dbReference>
<feature type="domain" description="3D" evidence="5">
    <location>
        <begin position="365"/>
        <end position="425"/>
    </location>
</feature>
<evidence type="ECO:0000256" key="1">
    <source>
        <dbReference type="ARBA" id="ARBA00022729"/>
    </source>
</evidence>
<dbReference type="EMBL" id="RCHR01000003">
    <property type="protein sequence ID" value="RLL45113.1"/>
    <property type="molecule type" value="Genomic_DNA"/>
</dbReference>
<dbReference type="Pfam" id="PF24568">
    <property type="entry name" value="CC_PcsB"/>
    <property type="match status" value="1"/>
</dbReference>
<dbReference type="Proteomes" id="UP000270219">
    <property type="component" value="Unassembled WGS sequence"/>
</dbReference>
<gene>
    <name evidence="7" type="ORF">D8M04_09605</name>
</gene>
<dbReference type="InterPro" id="IPR010611">
    <property type="entry name" value="3D_dom"/>
</dbReference>
<feature type="coiled-coil region" evidence="2">
    <location>
        <begin position="25"/>
        <end position="115"/>
    </location>
</feature>
<dbReference type="Gene3D" id="6.10.250.3150">
    <property type="match status" value="1"/>
</dbReference>
<dbReference type="PANTHER" id="PTHR39160">
    <property type="entry name" value="CELL WALL-BINDING PROTEIN YOCH"/>
    <property type="match status" value="1"/>
</dbReference>
<evidence type="ECO:0000313" key="7">
    <source>
        <dbReference type="EMBL" id="RLL45113.1"/>
    </source>
</evidence>
<evidence type="ECO:0000256" key="3">
    <source>
        <dbReference type="SAM" id="MobiDB-lite"/>
    </source>
</evidence>
<dbReference type="GO" id="GO:0004553">
    <property type="term" value="F:hydrolase activity, hydrolyzing O-glycosyl compounds"/>
    <property type="evidence" value="ECO:0007669"/>
    <property type="project" value="InterPro"/>
</dbReference>
<feature type="region of interest" description="Disordered" evidence="3">
    <location>
        <begin position="282"/>
        <end position="332"/>
    </location>
</feature>
<evidence type="ECO:0000256" key="2">
    <source>
        <dbReference type="SAM" id="Coils"/>
    </source>
</evidence>
<dbReference type="PANTHER" id="PTHR39160:SF6">
    <property type="entry name" value="CELL WALL-BINDING PROTEIN YOCH"/>
    <property type="match status" value="1"/>
</dbReference>
<proteinExistence type="predicted"/>
<dbReference type="CDD" id="cd22786">
    <property type="entry name" value="DPBB_YuiC-like"/>
    <property type="match status" value="1"/>
</dbReference>
<dbReference type="RefSeq" id="WP_121522702.1">
    <property type="nucleotide sequence ID" value="NZ_RCHR01000003.1"/>
</dbReference>
<dbReference type="GO" id="GO:0019867">
    <property type="term" value="C:outer membrane"/>
    <property type="evidence" value="ECO:0007669"/>
    <property type="project" value="InterPro"/>
</dbReference>
<feature type="domain" description="Peptidoglycan hydrolase PcsB coiled-coil" evidence="6">
    <location>
        <begin position="102"/>
        <end position="174"/>
    </location>
</feature>
<reference evidence="7 8" key="1">
    <citation type="submission" date="2018-10" db="EMBL/GenBank/DDBJ databases">
        <title>Oceanobacillus sp. YLB-02 draft genome.</title>
        <authorList>
            <person name="Yu L."/>
        </authorList>
    </citation>
    <scope>NUCLEOTIDE SEQUENCE [LARGE SCALE GENOMIC DNA]</scope>
    <source>
        <strain evidence="7 8">YLB-02</strain>
    </source>
</reference>
<evidence type="ECO:0000259" key="6">
    <source>
        <dbReference type="Pfam" id="PF24568"/>
    </source>
</evidence>
<feature type="coiled-coil region" evidence="2">
    <location>
        <begin position="245"/>
        <end position="272"/>
    </location>
</feature>
<evidence type="ECO:0000256" key="4">
    <source>
        <dbReference type="SAM" id="SignalP"/>
    </source>
</evidence>
<dbReference type="OrthoDB" id="9813368at2"/>
<dbReference type="Pfam" id="PF06725">
    <property type="entry name" value="3D"/>
    <property type="match status" value="1"/>
</dbReference>
<feature type="coiled-coil region" evidence="2">
    <location>
        <begin position="184"/>
        <end position="218"/>
    </location>
</feature>
<protein>
    <submittedName>
        <fullName evidence="7">Uncharacterized protein</fullName>
    </submittedName>
</protein>
<dbReference type="InterPro" id="IPR036908">
    <property type="entry name" value="RlpA-like_sf"/>
</dbReference>
<dbReference type="InterPro" id="IPR057309">
    <property type="entry name" value="PcsB_CC"/>
</dbReference>
<feature type="compositionally biased region" description="Basic and acidic residues" evidence="3">
    <location>
        <begin position="286"/>
        <end position="332"/>
    </location>
</feature>